<dbReference type="EMBL" id="FOPM01000002">
    <property type="protein sequence ID" value="SFG37569.1"/>
    <property type="molecule type" value="Genomic_DNA"/>
</dbReference>
<keyword evidence="4" id="KW-0560">Oxidoreductase</keyword>
<accession>A0A1I2RDK7</accession>
<dbReference type="InterPro" id="IPR036136">
    <property type="entry name" value="Nit/Sulf_reduc_fer-like_dom_sf"/>
</dbReference>
<dbReference type="GO" id="GO:0046872">
    <property type="term" value="F:metal ion binding"/>
    <property type="evidence" value="ECO:0007669"/>
    <property type="project" value="UniProtKB-KW"/>
</dbReference>
<dbReference type="Gene3D" id="3.90.480.20">
    <property type="match status" value="1"/>
</dbReference>
<dbReference type="SUPFAM" id="SSF56014">
    <property type="entry name" value="Nitrite and sulphite reductase 4Fe-4S domain-like"/>
    <property type="match status" value="1"/>
</dbReference>
<keyword evidence="5" id="KW-0408">Iron</keyword>
<reference evidence="10" key="1">
    <citation type="submission" date="2016-10" db="EMBL/GenBank/DDBJ databases">
        <authorList>
            <person name="Varghese N."/>
            <person name="Submissions S."/>
        </authorList>
    </citation>
    <scope>NUCLEOTIDE SEQUENCE [LARGE SCALE GENOMIC DNA]</scope>
    <source>
        <strain evidence="10">Gh-105</strain>
    </source>
</reference>
<gene>
    <name evidence="9" type="ORF">SAMN05192565_102196</name>
</gene>
<dbReference type="PANTHER" id="PTHR32439:SF9">
    <property type="entry name" value="BLR3264 PROTEIN"/>
    <property type="match status" value="1"/>
</dbReference>
<evidence type="ECO:0000256" key="1">
    <source>
        <dbReference type="ARBA" id="ARBA00022485"/>
    </source>
</evidence>
<evidence type="ECO:0000256" key="5">
    <source>
        <dbReference type="ARBA" id="ARBA00023004"/>
    </source>
</evidence>
<keyword evidence="6" id="KW-0411">Iron-sulfur</keyword>
<feature type="domain" description="Nitrite/Sulfite reductase ferredoxin-like" evidence="8">
    <location>
        <begin position="33"/>
        <end position="98"/>
    </location>
</feature>
<dbReference type="Pfam" id="PF03460">
    <property type="entry name" value="NIR_SIR_ferr"/>
    <property type="match status" value="1"/>
</dbReference>
<organism evidence="9 10">
    <name type="scientific">Methylobacterium gossipiicola</name>
    <dbReference type="NCBI Taxonomy" id="582675"/>
    <lineage>
        <taxon>Bacteria</taxon>
        <taxon>Pseudomonadati</taxon>
        <taxon>Pseudomonadota</taxon>
        <taxon>Alphaproteobacteria</taxon>
        <taxon>Hyphomicrobiales</taxon>
        <taxon>Methylobacteriaceae</taxon>
        <taxon>Methylobacterium</taxon>
    </lineage>
</organism>
<keyword evidence="1" id="KW-0004">4Fe-4S</keyword>
<dbReference type="GO" id="GO:0051539">
    <property type="term" value="F:4 iron, 4 sulfur cluster binding"/>
    <property type="evidence" value="ECO:0007669"/>
    <property type="project" value="UniProtKB-KW"/>
</dbReference>
<dbReference type="STRING" id="582675.SAMN05192565_102196"/>
<dbReference type="AlphaFoldDB" id="A0A1I2RDK7"/>
<evidence type="ECO:0000313" key="9">
    <source>
        <dbReference type="EMBL" id="SFG37569.1"/>
    </source>
</evidence>
<dbReference type="Proteomes" id="UP000199229">
    <property type="component" value="Unassembled WGS sequence"/>
</dbReference>
<dbReference type="OrthoDB" id="7459360at2"/>
<evidence type="ECO:0000313" key="10">
    <source>
        <dbReference type="Proteomes" id="UP000199229"/>
    </source>
</evidence>
<dbReference type="SUPFAM" id="SSF55124">
    <property type="entry name" value="Nitrite/Sulfite reductase N-terminal domain-like"/>
    <property type="match status" value="2"/>
</dbReference>
<keyword evidence="10" id="KW-1185">Reference proteome</keyword>
<protein>
    <submittedName>
        <fullName evidence="9">Precorrin-3B synthase</fullName>
    </submittedName>
</protein>
<evidence type="ECO:0000256" key="6">
    <source>
        <dbReference type="ARBA" id="ARBA00023014"/>
    </source>
</evidence>
<dbReference type="Gene3D" id="3.30.413.10">
    <property type="entry name" value="Sulfite Reductase Hemoprotein, domain 1"/>
    <property type="match status" value="1"/>
</dbReference>
<evidence type="ECO:0000256" key="4">
    <source>
        <dbReference type="ARBA" id="ARBA00023002"/>
    </source>
</evidence>
<proteinExistence type="predicted"/>
<dbReference type="InterPro" id="IPR045854">
    <property type="entry name" value="NO2/SO3_Rdtase_4Fe4S_sf"/>
</dbReference>
<sequence length="422" mass="43232">MSTACPTAPPSPGRRALPEAPNRRGWCPSLARPMPTGDGLLARVHLPLGRLTAAQARAVAEGARRFGNGHIDVTARANLQIRGVTPETRGPLADHLAAVGLGDVRADGGPQRLTLTPPLFDHDTLADAVEAAGRAVPSLPAKTLVLLEAADGFGLGAVEADIALRVLGPDRIAPALAGSDGLVWFAPVSSTEALAAVAEWLRALAASGARRLRDLDLWREARPADPMAAPAALPPLTPGLHALGDRTALAVEAAFGRCTADGLLHLADWSERLDAPHLTFSATRGAVLVSPDRDAARQARDALGAYGFIDAAEDPRGRVAACPGAPACASGSTPTLADAARLAEALRGSGIDAHVSGCAKGCAHPGSAALTLVGRGGHYGIVLDGRPDAEPAIQLTFEAALDRVRSADSATSLAHAFRISDT</sequence>
<dbReference type="RefSeq" id="WP_091968630.1">
    <property type="nucleotide sequence ID" value="NZ_FOPM01000002.1"/>
</dbReference>
<keyword evidence="3" id="KW-0479">Metal-binding</keyword>
<evidence type="ECO:0000256" key="7">
    <source>
        <dbReference type="SAM" id="MobiDB-lite"/>
    </source>
</evidence>
<dbReference type="GO" id="GO:0016491">
    <property type="term" value="F:oxidoreductase activity"/>
    <property type="evidence" value="ECO:0007669"/>
    <property type="project" value="UniProtKB-KW"/>
</dbReference>
<dbReference type="InterPro" id="IPR051329">
    <property type="entry name" value="NIR_SIR_4Fe-4S"/>
</dbReference>
<evidence type="ECO:0000259" key="8">
    <source>
        <dbReference type="Pfam" id="PF03460"/>
    </source>
</evidence>
<evidence type="ECO:0000256" key="3">
    <source>
        <dbReference type="ARBA" id="ARBA00022723"/>
    </source>
</evidence>
<feature type="region of interest" description="Disordered" evidence="7">
    <location>
        <begin position="1"/>
        <end position="24"/>
    </location>
</feature>
<dbReference type="InterPro" id="IPR005117">
    <property type="entry name" value="NiRdtase/SiRdtase_haem-b_fer"/>
</dbReference>
<evidence type="ECO:0000256" key="2">
    <source>
        <dbReference type="ARBA" id="ARBA00022617"/>
    </source>
</evidence>
<name>A0A1I2RDK7_9HYPH</name>
<keyword evidence="2" id="KW-0349">Heme</keyword>
<dbReference type="PANTHER" id="PTHR32439">
    <property type="entry name" value="FERREDOXIN--NITRITE REDUCTASE, CHLOROPLASTIC"/>
    <property type="match status" value="1"/>
</dbReference>